<dbReference type="STRING" id="1618392.UW41_C0003G0054"/>
<gene>
    <name evidence="5" type="ORF">UW41_C0003G0054</name>
</gene>
<dbReference type="PANTHER" id="PTHR32347">
    <property type="entry name" value="EFFLUX SYSTEM COMPONENT YKNX-RELATED"/>
    <property type="match status" value="1"/>
</dbReference>
<keyword evidence="4" id="KW-1133">Transmembrane helix</keyword>
<dbReference type="GO" id="GO:0030313">
    <property type="term" value="C:cell envelope"/>
    <property type="evidence" value="ECO:0007669"/>
    <property type="project" value="UniProtKB-SubCell"/>
</dbReference>
<dbReference type="GO" id="GO:0022857">
    <property type="term" value="F:transmembrane transporter activity"/>
    <property type="evidence" value="ECO:0007669"/>
    <property type="project" value="InterPro"/>
</dbReference>
<comment type="similarity">
    <text evidence="2">Belongs to the membrane fusion protein (MFP) (TC 8.A.1) family.</text>
</comment>
<evidence type="ECO:0000256" key="4">
    <source>
        <dbReference type="SAM" id="Phobius"/>
    </source>
</evidence>
<dbReference type="Gene3D" id="2.40.30.170">
    <property type="match status" value="1"/>
</dbReference>
<protein>
    <submittedName>
        <fullName evidence="5">Secretion protein HlyD</fullName>
    </submittedName>
</protein>
<dbReference type="GO" id="GO:0016020">
    <property type="term" value="C:membrane"/>
    <property type="evidence" value="ECO:0007669"/>
    <property type="project" value="InterPro"/>
</dbReference>
<comment type="subcellular location">
    <subcellularLocation>
        <location evidence="1">Cell envelope</location>
    </subcellularLocation>
</comment>
<feature type="transmembrane region" description="Helical" evidence="4">
    <location>
        <begin position="7"/>
        <end position="24"/>
    </location>
</feature>
<dbReference type="InterPro" id="IPR050465">
    <property type="entry name" value="UPF0194_transport"/>
</dbReference>
<reference evidence="5 6" key="1">
    <citation type="journal article" date="2015" name="Nature">
        <title>rRNA introns, odd ribosomes, and small enigmatic genomes across a large radiation of phyla.</title>
        <authorList>
            <person name="Brown C.T."/>
            <person name="Hug L.A."/>
            <person name="Thomas B.C."/>
            <person name="Sharon I."/>
            <person name="Castelle C.J."/>
            <person name="Singh A."/>
            <person name="Wilkins M.J."/>
            <person name="Williams K.H."/>
            <person name="Banfield J.F."/>
        </authorList>
    </citation>
    <scope>NUCLEOTIDE SEQUENCE [LARGE SCALE GENOMIC DNA]</scope>
</reference>
<evidence type="ECO:0000313" key="6">
    <source>
        <dbReference type="Proteomes" id="UP000034172"/>
    </source>
</evidence>
<name>A0A0G1K0M6_9BACT</name>
<dbReference type="NCBIfam" id="TIGR01730">
    <property type="entry name" value="RND_mfp"/>
    <property type="match status" value="1"/>
</dbReference>
<dbReference type="SUPFAM" id="SSF111369">
    <property type="entry name" value="HlyD-like secretion proteins"/>
    <property type="match status" value="1"/>
</dbReference>
<dbReference type="PANTHER" id="PTHR32347:SF14">
    <property type="entry name" value="EFFLUX SYSTEM COMPONENT YKNX-RELATED"/>
    <property type="match status" value="1"/>
</dbReference>
<organism evidence="5 6">
    <name type="scientific">Candidatus Collierbacteria bacterium GW2011_GWC2_44_18</name>
    <dbReference type="NCBI Taxonomy" id="1618392"/>
    <lineage>
        <taxon>Bacteria</taxon>
        <taxon>Candidatus Collieribacteriota</taxon>
    </lineage>
</organism>
<evidence type="ECO:0000256" key="1">
    <source>
        <dbReference type="ARBA" id="ARBA00004196"/>
    </source>
</evidence>
<dbReference type="AlphaFoldDB" id="A0A0G1K0M6"/>
<dbReference type="Gene3D" id="6.20.50.140">
    <property type="match status" value="1"/>
</dbReference>
<comment type="caution">
    <text evidence="5">The sequence shown here is derived from an EMBL/GenBank/DDBJ whole genome shotgun (WGS) entry which is preliminary data.</text>
</comment>
<keyword evidence="4" id="KW-0472">Membrane</keyword>
<dbReference type="Gene3D" id="2.40.50.100">
    <property type="match status" value="1"/>
</dbReference>
<dbReference type="Proteomes" id="UP000034172">
    <property type="component" value="Unassembled WGS sequence"/>
</dbReference>
<proteinExistence type="inferred from homology"/>
<evidence type="ECO:0000256" key="2">
    <source>
        <dbReference type="ARBA" id="ARBA00009477"/>
    </source>
</evidence>
<sequence>MRYLKRFWWIFALGFLVGGGWMWWSGISRQNSLNTASYTVKRKDLIETLSLSGQIDAGEKANLQFQTSGLLSWVGVKEGDYVKKYQVVASLDKQQLQNQMSQLLNTYMTNRWTFEQGQADNLNWQTDGMTDAARDTVKRTVQKNQFSLNNAVLDVEAKNLAMKFANLWTPIEGIVTSIDTPNSGVNITPVSANFMVINPKSIYFSATADQTEVPSFKDGMAGKIVLDSFPDKEIDASISGIGFVPKAGETGTVYELKINLLNIGDITDSLKIGMTGDANFILKQIPQVLTVPEAYLKKMDGKFYVTKMINGVLTKVEVVEGDTIEGDVEIKEGLNENDVIYNQP</sequence>
<accession>A0A0G1K0M6</accession>
<dbReference type="InterPro" id="IPR006143">
    <property type="entry name" value="RND_pump_MFP"/>
</dbReference>
<evidence type="ECO:0000256" key="3">
    <source>
        <dbReference type="ARBA" id="ARBA00023054"/>
    </source>
</evidence>
<keyword evidence="3" id="KW-0175">Coiled coil</keyword>
<evidence type="ECO:0000313" key="5">
    <source>
        <dbReference type="EMBL" id="KKT49687.1"/>
    </source>
</evidence>
<keyword evidence="4" id="KW-0812">Transmembrane</keyword>
<dbReference type="EMBL" id="LCIE01000003">
    <property type="protein sequence ID" value="KKT49687.1"/>
    <property type="molecule type" value="Genomic_DNA"/>
</dbReference>